<dbReference type="CDD" id="cd01007">
    <property type="entry name" value="PBP2_BvgS_HisK_like"/>
    <property type="match status" value="1"/>
</dbReference>
<evidence type="ECO:0000256" key="2">
    <source>
        <dbReference type="SAM" id="SignalP"/>
    </source>
</evidence>
<evidence type="ECO:0000313" key="4">
    <source>
        <dbReference type="EMBL" id="RUO29937.1"/>
    </source>
</evidence>
<dbReference type="PROSITE" id="PS50887">
    <property type="entry name" value="GGDEF"/>
    <property type="match status" value="1"/>
</dbReference>
<dbReference type="InterPro" id="IPR052163">
    <property type="entry name" value="DGC-Regulatory_Protein"/>
</dbReference>
<dbReference type="InterPro" id="IPR029787">
    <property type="entry name" value="Nucleotide_cyclase"/>
</dbReference>
<keyword evidence="1" id="KW-0812">Transmembrane</keyword>
<dbReference type="Proteomes" id="UP000287410">
    <property type="component" value="Unassembled WGS sequence"/>
</dbReference>
<dbReference type="Pfam" id="PF00990">
    <property type="entry name" value="GGDEF"/>
    <property type="match status" value="1"/>
</dbReference>
<accession>A0ABY0BZ05</accession>
<dbReference type="Gene3D" id="3.30.70.270">
    <property type="match status" value="1"/>
</dbReference>
<dbReference type="InterPro" id="IPR001638">
    <property type="entry name" value="Solute-binding_3/MltF_N"/>
</dbReference>
<keyword evidence="1" id="KW-1133">Transmembrane helix</keyword>
<dbReference type="PANTHER" id="PTHR46663">
    <property type="entry name" value="DIGUANYLATE CYCLASE DGCT-RELATED"/>
    <property type="match status" value="1"/>
</dbReference>
<keyword evidence="1" id="KW-0472">Membrane</keyword>
<reference evidence="4 5" key="1">
    <citation type="journal article" date="2018" name="Front. Microbiol.">
        <title>Genome-Based Analysis Reveals the Taxonomy and Diversity of the Family Idiomarinaceae.</title>
        <authorList>
            <person name="Liu Y."/>
            <person name="Lai Q."/>
            <person name="Shao Z."/>
        </authorList>
    </citation>
    <scope>NUCLEOTIDE SEQUENCE [LARGE SCALE GENOMIC DNA]</scope>
    <source>
        <strain evidence="4 5">GBSy1</strain>
    </source>
</reference>
<feature type="transmembrane region" description="Helical" evidence="1">
    <location>
        <begin position="498"/>
        <end position="517"/>
    </location>
</feature>
<evidence type="ECO:0000259" key="3">
    <source>
        <dbReference type="PROSITE" id="PS50887"/>
    </source>
</evidence>
<evidence type="ECO:0000256" key="1">
    <source>
        <dbReference type="SAM" id="Phobius"/>
    </source>
</evidence>
<dbReference type="InterPro" id="IPR000160">
    <property type="entry name" value="GGDEF_dom"/>
</dbReference>
<feature type="chain" id="PRO_5046602857" description="GGDEF domain-containing protein" evidence="2">
    <location>
        <begin position="26"/>
        <end position="717"/>
    </location>
</feature>
<dbReference type="SMART" id="SM00267">
    <property type="entry name" value="GGDEF"/>
    <property type="match status" value="1"/>
</dbReference>
<dbReference type="Pfam" id="PF00497">
    <property type="entry name" value="SBP_bac_3"/>
    <property type="match status" value="1"/>
</dbReference>
<evidence type="ECO:0000313" key="5">
    <source>
        <dbReference type="Proteomes" id="UP000287410"/>
    </source>
</evidence>
<gene>
    <name evidence="4" type="ORF">CWE12_08195</name>
</gene>
<sequence>MRKQVRRGLIWLMLALLLQMGAAHATPTDTTIRIAVEAGKPPYTQLLRDITLVGAEQSALEVELYVLPGADFRHALTAPGDTQIDWFAGVRQSEIEQHGFVAGPVLLEEAIYIFSRRSMPDVADLGHASGYVLGVVAESSAAGWISEHHADQSTRRFADAESMLEAALAGELHVFLASHFDLSEQRQLSELLTQFPLDRRVQLFSEPRYLAARHADTRLAMIQSALEFSSTEQLRLLHVRANSGLTGLVSVQLDELIWLDQQEHIRVGVPDDSTPVLYFNRHGEAVGLDADFLGLIESRTPLSFNYVGCGTWEQCIEALARREIDVLSFLSDTAERRDFAVFTSVYWETPWALASSDANPVDANDLDELQGKTLALTRGYVNNAEIAQTEGIKVVLVDAPGQGLQAVLEGKADAYMDSLPLLVERMREQHTGTLHLSILRDYPGDQVNFAVRKDWPVLRDVMQRAVDTLTYDDRAAITERWFDVQYQEDLSFESMRRWLIWGGLIFVAVVAAFWFWNSQLRREVRRRMRAERRMRYLARHDELTGLPNRHLLRDSLQQTLASHQRYRRQFALLFLDLDGFKAINDELGHDIGDELLKQVASRLRKNLRKQDILCRFGGDEFVVVLTEQHSAQQSTQVAEKLVTLIVEPYQLKDSRGHGVTAEVSVSIGVAMYPQHGDDAATLMRRADKAMYEVKSQGKNGVMLVAGNGDARPAKDDI</sequence>
<dbReference type="Gene3D" id="3.40.190.10">
    <property type="entry name" value="Periplasmic binding protein-like II"/>
    <property type="match status" value="4"/>
</dbReference>
<feature type="domain" description="GGDEF" evidence="3">
    <location>
        <begin position="568"/>
        <end position="706"/>
    </location>
</feature>
<comment type="caution">
    <text evidence="4">The sequence shown here is derived from an EMBL/GenBank/DDBJ whole genome shotgun (WGS) entry which is preliminary data.</text>
</comment>
<dbReference type="RefSeq" id="WP_126789209.1">
    <property type="nucleotide sequence ID" value="NZ_PIPN01000003.1"/>
</dbReference>
<keyword evidence="5" id="KW-1185">Reference proteome</keyword>
<keyword evidence="2" id="KW-0732">Signal</keyword>
<dbReference type="SUPFAM" id="SSF53850">
    <property type="entry name" value="Periplasmic binding protein-like II"/>
    <property type="match status" value="2"/>
</dbReference>
<dbReference type="EMBL" id="PIPN01000003">
    <property type="protein sequence ID" value="RUO29937.1"/>
    <property type="molecule type" value="Genomic_DNA"/>
</dbReference>
<organism evidence="4 5">
    <name type="scientific">Aliidiomarina sedimenti</name>
    <dbReference type="NCBI Taxonomy" id="1933879"/>
    <lineage>
        <taxon>Bacteria</taxon>
        <taxon>Pseudomonadati</taxon>
        <taxon>Pseudomonadota</taxon>
        <taxon>Gammaproteobacteria</taxon>
        <taxon>Alteromonadales</taxon>
        <taxon>Idiomarinaceae</taxon>
        <taxon>Aliidiomarina</taxon>
    </lineage>
</organism>
<dbReference type="SMART" id="SM00062">
    <property type="entry name" value="PBPb"/>
    <property type="match status" value="1"/>
</dbReference>
<feature type="signal peptide" evidence="2">
    <location>
        <begin position="1"/>
        <end position="25"/>
    </location>
</feature>
<protein>
    <recommendedName>
        <fullName evidence="3">GGDEF domain-containing protein</fullName>
    </recommendedName>
</protein>
<dbReference type="PANTHER" id="PTHR46663:SF3">
    <property type="entry name" value="SLL0267 PROTEIN"/>
    <property type="match status" value="1"/>
</dbReference>
<dbReference type="NCBIfam" id="TIGR00254">
    <property type="entry name" value="GGDEF"/>
    <property type="match status" value="1"/>
</dbReference>
<name>A0ABY0BZ05_9GAMM</name>
<dbReference type="InterPro" id="IPR043128">
    <property type="entry name" value="Rev_trsase/Diguanyl_cyclase"/>
</dbReference>
<dbReference type="SUPFAM" id="SSF55073">
    <property type="entry name" value="Nucleotide cyclase"/>
    <property type="match status" value="1"/>
</dbReference>
<proteinExistence type="predicted"/>
<dbReference type="CDD" id="cd01949">
    <property type="entry name" value="GGDEF"/>
    <property type="match status" value="1"/>
</dbReference>